<dbReference type="InterPro" id="IPR024177">
    <property type="entry name" value="Biotin_synthase"/>
</dbReference>
<proteinExistence type="inferred from homology"/>
<evidence type="ECO:0000256" key="5">
    <source>
        <dbReference type="ARBA" id="ARBA00022679"/>
    </source>
</evidence>
<dbReference type="NCBIfam" id="TIGR00433">
    <property type="entry name" value="bioB"/>
    <property type="match status" value="1"/>
</dbReference>
<evidence type="ECO:0000256" key="8">
    <source>
        <dbReference type="ARBA" id="ARBA00022723"/>
    </source>
</evidence>
<dbReference type="SFLD" id="SFLDG01060">
    <property type="entry name" value="BATS_domain_containing"/>
    <property type="match status" value="1"/>
</dbReference>
<evidence type="ECO:0000256" key="9">
    <source>
        <dbReference type="ARBA" id="ARBA00022756"/>
    </source>
</evidence>
<keyword evidence="9 13" id="KW-0093">Biotin biosynthesis</keyword>
<keyword evidence="10 13" id="KW-0408">Iron</keyword>
<comment type="caution">
    <text evidence="16">The sequence shown here is derived from an EMBL/GenBank/DDBJ whole genome shotgun (WGS) entry which is preliminary data.</text>
</comment>
<evidence type="ECO:0000256" key="10">
    <source>
        <dbReference type="ARBA" id="ARBA00023004"/>
    </source>
</evidence>
<dbReference type="EMBL" id="LKAQ01000004">
    <property type="protein sequence ID" value="OIQ49447.1"/>
    <property type="molecule type" value="Genomic_DNA"/>
</dbReference>
<comment type="cofactor">
    <cofactor evidence="13 14">
        <name>[4Fe-4S] cluster</name>
        <dbReference type="ChEBI" id="CHEBI:49883"/>
    </cofactor>
    <text evidence="13 14">Binds 1 [4Fe-4S] cluster. The cluster is coordinated with 3 cysteines and an exchangeable S-adenosyl-L-methionine.</text>
</comment>
<dbReference type="CDD" id="cd01335">
    <property type="entry name" value="Radical_SAM"/>
    <property type="match status" value="1"/>
</dbReference>
<comment type="subunit">
    <text evidence="13">Homodimer.</text>
</comment>
<evidence type="ECO:0000256" key="11">
    <source>
        <dbReference type="ARBA" id="ARBA00023014"/>
    </source>
</evidence>
<evidence type="ECO:0000256" key="1">
    <source>
        <dbReference type="ARBA" id="ARBA00004942"/>
    </source>
</evidence>
<protein>
    <recommendedName>
        <fullName evidence="3 13">Biotin synthase</fullName>
        <ecNumber evidence="3 13">2.8.1.6</ecNumber>
    </recommendedName>
</protein>
<dbReference type="InterPro" id="IPR002684">
    <property type="entry name" value="Biotin_synth/BioAB"/>
</dbReference>
<dbReference type="SFLD" id="SFLDG01278">
    <property type="entry name" value="biotin_synthase_like"/>
    <property type="match status" value="1"/>
</dbReference>
<evidence type="ECO:0000256" key="4">
    <source>
        <dbReference type="ARBA" id="ARBA00022485"/>
    </source>
</evidence>
<dbReference type="HAMAP" id="MF_01694">
    <property type="entry name" value="BioB"/>
    <property type="match status" value="1"/>
</dbReference>
<keyword evidence="5 13" id="KW-0808">Transferase</keyword>
<evidence type="ECO:0000313" key="16">
    <source>
        <dbReference type="EMBL" id="OIQ49447.1"/>
    </source>
</evidence>
<dbReference type="GO" id="GO:0051537">
    <property type="term" value="F:2 iron, 2 sulfur cluster binding"/>
    <property type="evidence" value="ECO:0007669"/>
    <property type="project" value="UniProtKB-KW"/>
</dbReference>
<evidence type="ECO:0000313" key="17">
    <source>
        <dbReference type="Proteomes" id="UP000181901"/>
    </source>
</evidence>
<evidence type="ECO:0000256" key="2">
    <source>
        <dbReference type="ARBA" id="ARBA00010765"/>
    </source>
</evidence>
<evidence type="ECO:0000256" key="3">
    <source>
        <dbReference type="ARBA" id="ARBA00012236"/>
    </source>
</evidence>
<dbReference type="SMART" id="SM00729">
    <property type="entry name" value="Elp3"/>
    <property type="match status" value="1"/>
</dbReference>
<evidence type="ECO:0000259" key="15">
    <source>
        <dbReference type="PROSITE" id="PS51918"/>
    </source>
</evidence>
<reference evidence="16 17" key="1">
    <citation type="submission" date="2015-09" db="EMBL/GenBank/DDBJ databases">
        <title>Genome of Desulfovibrio dechloracetivorans BerOc1, a mercury methylating strain isolated from highly hydrocarbons and metals contaminated coastal sediments.</title>
        <authorList>
            <person name="Goni Urriza M."/>
            <person name="Gassie C."/>
            <person name="Bouchez O."/>
            <person name="Klopp C."/>
            <person name="Ranchou-Peyruse A."/>
            <person name="Remy G."/>
        </authorList>
    </citation>
    <scope>NUCLEOTIDE SEQUENCE [LARGE SCALE GENOMIC DNA]</scope>
    <source>
        <strain evidence="16 17">BerOc1</strain>
    </source>
</reference>
<comment type="catalytic activity">
    <reaction evidence="12 13">
        <text>(4R,5S)-dethiobiotin + (sulfur carrier)-SH + 2 reduced [2Fe-2S]-[ferredoxin] + 2 S-adenosyl-L-methionine = (sulfur carrier)-H + biotin + 2 5'-deoxyadenosine + 2 L-methionine + 2 oxidized [2Fe-2S]-[ferredoxin]</text>
        <dbReference type="Rhea" id="RHEA:22060"/>
        <dbReference type="Rhea" id="RHEA-COMP:10000"/>
        <dbReference type="Rhea" id="RHEA-COMP:10001"/>
        <dbReference type="Rhea" id="RHEA-COMP:14737"/>
        <dbReference type="Rhea" id="RHEA-COMP:14739"/>
        <dbReference type="ChEBI" id="CHEBI:17319"/>
        <dbReference type="ChEBI" id="CHEBI:29917"/>
        <dbReference type="ChEBI" id="CHEBI:33737"/>
        <dbReference type="ChEBI" id="CHEBI:33738"/>
        <dbReference type="ChEBI" id="CHEBI:57586"/>
        <dbReference type="ChEBI" id="CHEBI:57844"/>
        <dbReference type="ChEBI" id="CHEBI:59789"/>
        <dbReference type="ChEBI" id="CHEBI:64428"/>
        <dbReference type="ChEBI" id="CHEBI:149473"/>
        <dbReference type="EC" id="2.8.1.6"/>
    </reaction>
</comment>
<keyword evidence="8 13" id="KW-0479">Metal-binding</keyword>
<dbReference type="GO" id="GO:0005506">
    <property type="term" value="F:iron ion binding"/>
    <property type="evidence" value="ECO:0007669"/>
    <property type="project" value="UniProtKB-UniRule"/>
</dbReference>
<sequence length="324" mass="34607">MSLDSITRKALDGVLPSDAEIMFLIEQAPERLPELLGHAHRVRTAHLGRKVGLCAIVNAKSGTCSEDCAFCAQSGHHAADSPEYPLLSPDEIAEAAARAKAAGATRFGIVASGKLVGGRDLDGFEAAIRRVAALGMIPDLSPGILERGQLTRLKQAGLRGYHHNLETSATHFPRMCSTHRYEEDVDAVRAGLDAGLYVCSGGIFGIGETWDDRVELALLLRELGVPSVPMNFLTPIPGTPLEGRAPLSPEEALAIVALYRFLLPDRQLRICGGRPTVFGTNRQRELLTAGASGLMVGDYLTTRGGDAASDLKDIRRAGLVPARE</sequence>
<dbReference type="Pfam" id="PF04055">
    <property type="entry name" value="Radical_SAM"/>
    <property type="match status" value="1"/>
</dbReference>
<dbReference type="SUPFAM" id="SSF102114">
    <property type="entry name" value="Radical SAM enzymes"/>
    <property type="match status" value="1"/>
</dbReference>
<dbReference type="InterPro" id="IPR006638">
    <property type="entry name" value="Elp3/MiaA/NifB-like_rSAM"/>
</dbReference>
<dbReference type="EC" id="2.8.1.6" evidence="3 13"/>
<dbReference type="GO" id="GO:0009102">
    <property type="term" value="P:biotin biosynthetic process"/>
    <property type="evidence" value="ECO:0007669"/>
    <property type="project" value="UniProtKB-UniRule"/>
</dbReference>
<comment type="cofactor">
    <cofactor evidence="14">
        <name>[2Fe-2S] cluster</name>
        <dbReference type="ChEBI" id="CHEBI:190135"/>
    </cofactor>
    <text evidence="14">Binds 1 [2Fe-2S] cluster. The cluster is coordinated with 3 cysteines and 1 arginine.</text>
</comment>
<evidence type="ECO:0000256" key="7">
    <source>
        <dbReference type="ARBA" id="ARBA00022714"/>
    </source>
</evidence>
<dbReference type="Gene3D" id="3.20.20.70">
    <property type="entry name" value="Aldolase class I"/>
    <property type="match status" value="1"/>
</dbReference>
<accession>A0A1J5N828</accession>
<keyword evidence="6 13" id="KW-0949">S-adenosyl-L-methionine</keyword>
<keyword evidence="17" id="KW-1185">Reference proteome</keyword>
<dbReference type="OrthoDB" id="9786826at2"/>
<dbReference type="Pfam" id="PF06968">
    <property type="entry name" value="BATS"/>
    <property type="match status" value="1"/>
</dbReference>
<dbReference type="PANTHER" id="PTHR22976:SF2">
    <property type="entry name" value="BIOTIN SYNTHASE, MITOCHONDRIAL"/>
    <property type="match status" value="1"/>
</dbReference>
<feature type="binding site" evidence="13 14">
    <location>
        <position position="199"/>
    </location>
    <ligand>
        <name>[2Fe-2S] cluster</name>
        <dbReference type="ChEBI" id="CHEBI:190135"/>
    </ligand>
</feature>
<feature type="binding site" evidence="13 14">
    <location>
        <position position="68"/>
    </location>
    <ligand>
        <name>[4Fe-4S] cluster</name>
        <dbReference type="ChEBI" id="CHEBI:49883"/>
        <note>4Fe-4S-S-AdoMet</note>
    </ligand>
</feature>
<dbReference type="GO" id="GO:0051539">
    <property type="term" value="F:4 iron, 4 sulfur cluster binding"/>
    <property type="evidence" value="ECO:0007669"/>
    <property type="project" value="UniProtKB-KW"/>
</dbReference>
<feature type="binding site" evidence="13 14">
    <location>
        <position position="64"/>
    </location>
    <ligand>
        <name>[4Fe-4S] cluster</name>
        <dbReference type="ChEBI" id="CHEBI:49883"/>
        <note>4Fe-4S-S-AdoMet</note>
    </ligand>
</feature>
<feature type="domain" description="Radical SAM core" evidence="15">
    <location>
        <begin position="46"/>
        <end position="274"/>
    </location>
</feature>
<dbReference type="InterPro" id="IPR010722">
    <property type="entry name" value="BATS_dom"/>
</dbReference>
<dbReference type="GO" id="GO:0004076">
    <property type="term" value="F:biotin synthase activity"/>
    <property type="evidence" value="ECO:0007669"/>
    <property type="project" value="UniProtKB-UniRule"/>
</dbReference>
<comment type="similarity">
    <text evidence="2 13">Belongs to the radical SAM superfamily. Biotin synthase family.</text>
</comment>
<evidence type="ECO:0000256" key="13">
    <source>
        <dbReference type="HAMAP-Rule" id="MF_01694"/>
    </source>
</evidence>
<dbReference type="PANTHER" id="PTHR22976">
    <property type="entry name" value="BIOTIN SYNTHASE"/>
    <property type="match status" value="1"/>
</dbReference>
<dbReference type="RefSeq" id="WP_071544963.1">
    <property type="nucleotide sequence ID" value="NZ_LKAQ01000004.1"/>
</dbReference>
<keyword evidence="11 13" id="KW-0411">Iron-sulfur</keyword>
<dbReference type="InterPro" id="IPR058240">
    <property type="entry name" value="rSAM_sf"/>
</dbReference>
<comment type="pathway">
    <text evidence="1 13">Cofactor biosynthesis; biotin biosynthesis; biotin from 7,8-diaminononanoate: step 2/2.</text>
</comment>
<feature type="binding site" evidence="13 14">
    <location>
        <position position="269"/>
    </location>
    <ligand>
        <name>[2Fe-2S] cluster</name>
        <dbReference type="ChEBI" id="CHEBI:190135"/>
    </ligand>
</feature>
<dbReference type="InterPro" id="IPR013785">
    <property type="entry name" value="Aldolase_TIM"/>
</dbReference>
<keyword evidence="7 13" id="KW-0001">2Fe-2S</keyword>
<evidence type="ECO:0000256" key="14">
    <source>
        <dbReference type="PIRSR" id="PIRSR001619-1"/>
    </source>
</evidence>
<dbReference type="InterPro" id="IPR007197">
    <property type="entry name" value="rSAM"/>
</dbReference>
<dbReference type="SFLD" id="SFLDS00029">
    <property type="entry name" value="Radical_SAM"/>
    <property type="match status" value="1"/>
</dbReference>
<dbReference type="PIRSF" id="PIRSF001619">
    <property type="entry name" value="Biotin_synth"/>
    <property type="match status" value="1"/>
</dbReference>
<dbReference type="AlphaFoldDB" id="A0A1J5N828"/>
<keyword evidence="4 13" id="KW-0004">4Fe-4S</keyword>
<evidence type="ECO:0000256" key="12">
    <source>
        <dbReference type="ARBA" id="ARBA00051157"/>
    </source>
</evidence>
<dbReference type="PROSITE" id="PS51918">
    <property type="entry name" value="RADICAL_SAM"/>
    <property type="match status" value="1"/>
</dbReference>
<comment type="cofactor">
    <cofactor evidence="13">
        <name>[2Fe-2S] cluster</name>
        <dbReference type="ChEBI" id="CHEBI:190135"/>
    </cofactor>
    <text evidence="13">Binds 1 [2Fe-2S] cluster. The cluster is coordinated with 3 cysteines and 1 arginine.</text>
</comment>
<comment type="caution">
    <text evidence="13">Lacks conserved residue(s) required for the propagation of feature annotation.</text>
</comment>
<dbReference type="UniPathway" id="UPA00078">
    <property type="reaction ID" value="UER00162"/>
</dbReference>
<dbReference type="Proteomes" id="UP000181901">
    <property type="component" value="Unassembled WGS sequence"/>
</dbReference>
<gene>
    <name evidence="16" type="primary">bioB_1</name>
    <name evidence="13" type="synonym">bioB</name>
    <name evidence="16" type="ORF">BerOc1_01372</name>
</gene>
<organism evidence="16 17">
    <name type="scientific">Pseudodesulfovibrio hydrargyri</name>
    <dbReference type="NCBI Taxonomy" id="2125990"/>
    <lineage>
        <taxon>Bacteria</taxon>
        <taxon>Pseudomonadati</taxon>
        <taxon>Thermodesulfobacteriota</taxon>
        <taxon>Desulfovibrionia</taxon>
        <taxon>Desulfovibrionales</taxon>
        <taxon>Desulfovibrionaceae</taxon>
    </lineage>
</organism>
<comment type="function">
    <text evidence="13">Catalyzes the conversion of dethiobiotin (DTB) to biotin by the insertion of a sulfur atom into dethiobiotin via a radical-based mechanism.</text>
</comment>
<feature type="binding site" evidence="13 14">
    <location>
        <position position="71"/>
    </location>
    <ligand>
        <name>[4Fe-4S] cluster</name>
        <dbReference type="ChEBI" id="CHEBI:49883"/>
        <note>4Fe-4S-S-AdoMet</note>
    </ligand>
</feature>
<dbReference type="SMART" id="SM00876">
    <property type="entry name" value="BATS"/>
    <property type="match status" value="1"/>
</dbReference>
<name>A0A1J5N828_9BACT</name>
<evidence type="ECO:0000256" key="6">
    <source>
        <dbReference type="ARBA" id="ARBA00022691"/>
    </source>
</evidence>